<evidence type="ECO:0000256" key="4">
    <source>
        <dbReference type="ARBA" id="ARBA00023203"/>
    </source>
</evidence>
<evidence type="ECO:0000259" key="7">
    <source>
        <dbReference type="PROSITE" id="PS50021"/>
    </source>
</evidence>
<dbReference type="GO" id="GO:0005516">
    <property type="term" value="F:calmodulin binding"/>
    <property type="evidence" value="ECO:0007669"/>
    <property type="project" value="UniProtKB-KW"/>
</dbReference>
<dbReference type="Pfam" id="PF00402">
    <property type="entry name" value="Calponin"/>
    <property type="match status" value="4"/>
</dbReference>
<dbReference type="InterPro" id="IPR001715">
    <property type="entry name" value="CH_dom"/>
</dbReference>
<evidence type="ECO:0000256" key="2">
    <source>
        <dbReference type="ARBA" id="ARBA00022737"/>
    </source>
</evidence>
<keyword evidence="9" id="KW-1185">Reference proteome</keyword>
<dbReference type="PANTHER" id="PTHR47385:SF14">
    <property type="entry name" value="TRANSGELIN"/>
    <property type="match status" value="1"/>
</dbReference>
<dbReference type="InterPro" id="IPR000557">
    <property type="entry name" value="Calponin_repeat"/>
</dbReference>
<organism evidence="8 9">
    <name type="scientific">Cichlidogyrus casuarinus</name>
    <dbReference type="NCBI Taxonomy" id="1844966"/>
    <lineage>
        <taxon>Eukaryota</taxon>
        <taxon>Metazoa</taxon>
        <taxon>Spiralia</taxon>
        <taxon>Lophotrochozoa</taxon>
        <taxon>Platyhelminthes</taxon>
        <taxon>Monogenea</taxon>
        <taxon>Monopisthocotylea</taxon>
        <taxon>Dactylogyridea</taxon>
        <taxon>Ancyrocephalidae</taxon>
        <taxon>Cichlidogyrus</taxon>
    </lineage>
</organism>
<dbReference type="PROSITE" id="PS01052">
    <property type="entry name" value="CALPONIN_1"/>
    <property type="match status" value="2"/>
</dbReference>
<dbReference type="InterPro" id="IPR050606">
    <property type="entry name" value="Calponin-like"/>
</dbReference>
<dbReference type="EMBL" id="JBJKFK010000943">
    <property type="protein sequence ID" value="KAL3314631.1"/>
    <property type="molecule type" value="Genomic_DNA"/>
</dbReference>
<dbReference type="InterPro" id="IPR036872">
    <property type="entry name" value="CH_dom_sf"/>
</dbReference>
<accession>A0ABD2Q8Q8</accession>
<dbReference type="GO" id="GO:0003779">
    <property type="term" value="F:actin binding"/>
    <property type="evidence" value="ECO:0007669"/>
    <property type="project" value="UniProtKB-KW"/>
</dbReference>
<evidence type="ECO:0000256" key="5">
    <source>
        <dbReference type="ARBA" id="ARBA00025109"/>
    </source>
</evidence>
<dbReference type="PRINTS" id="PR00888">
    <property type="entry name" value="SM22CALPONIN"/>
</dbReference>
<keyword evidence="2" id="KW-0677">Repeat</keyword>
<dbReference type="InterPro" id="IPR001997">
    <property type="entry name" value="Calponin/LIMCH1"/>
</dbReference>
<keyword evidence="3 6" id="KW-0112">Calmodulin-binding</keyword>
<name>A0ABD2Q8Q8_9PLAT</name>
<evidence type="ECO:0000256" key="6">
    <source>
        <dbReference type="RuleBase" id="RU361224"/>
    </source>
</evidence>
<reference evidence="8 9" key="1">
    <citation type="submission" date="2024-11" db="EMBL/GenBank/DDBJ databases">
        <title>Adaptive evolution of stress response genes in parasites aligns with host niche diversity.</title>
        <authorList>
            <person name="Hahn C."/>
            <person name="Resl P."/>
        </authorList>
    </citation>
    <scope>NUCLEOTIDE SEQUENCE [LARGE SCALE GENOMIC DNA]</scope>
    <source>
        <strain evidence="8">EGGRZ-B1_66</strain>
        <tissue evidence="8">Body</tissue>
    </source>
</reference>
<dbReference type="Pfam" id="PF00307">
    <property type="entry name" value="CH"/>
    <property type="match status" value="1"/>
</dbReference>
<dbReference type="SMART" id="SM00033">
    <property type="entry name" value="CH"/>
    <property type="match status" value="1"/>
</dbReference>
<proteinExistence type="inferred from homology"/>
<evidence type="ECO:0000256" key="3">
    <source>
        <dbReference type="ARBA" id="ARBA00022860"/>
    </source>
</evidence>
<dbReference type="PROSITE" id="PS51122">
    <property type="entry name" value="CALPONIN_2"/>
    <property type="match status" value="4"/>
</dbReference>
<feature type="domain" description="Calponin-homology (CH)" evidence="7">
    <location>
        <begin position="17"/>
        <end position="148"/>
    </location>
</feature>
<comment type="function">
    <text evidence="5 6">Thin filament-associated protein that is implicated in the regulation and modulation of smooth muscle contraction. It is capable of binding to actin, calmodulin and tropomyosin. The interaction of calponin with actin inhibits the actomyosin Mg-ATPase activity.</text>
</comment>
<dbReference type="AlphaFoldDB" id="A0ABD2Q8Q8"/>
<evidence type="ECO:0000256" key="1">
    <source>
        <dbReference type="ARBA" id="ARBA00009631"/>
    </source>
</evidence>
<comment type="caution">
    <text evidence="8">The sequence shown here is derived from an EMBL/GenBank/DDBJ whole genome shotgun (WGS) entry which is preliminary data.</text>
</comment>
<evidence type="ECO:0000313" key="8">
    <source>
        <dbReference type="EMBL" id="KAL3314631.1"/>
    </source>
</evidence>
<dbReference type="PANTHER" id="PTHR47385">
    <property type="entry name" value="CALPONIN"/>
    <property type="match status" value="1"/>
</dbReference>
<sequence>MASRGTDMGDMAAINRKDSEAEVLDWINKLTGVNIPAGRENVQASLKNGQTLVKLVEISFSIFFHRLIDAVYQGTPNLPGPAKKYKLPFKANTMSAPFKQMENIQVFLNATQDYGVPNGNTFQTVDLFEGRNMPQVLNALLQLGSECQRHGFNGATCGPKPTYENKRNFTDEQLRASEGIIGLQAGTNKGASQSGMSMGGVRHIADIKVDNMSKEGQSIIGLQAGSNKGASQSGMNMGGIRHIADMKVEAMNKDSEGIIGLQAGSNKGASQSGMSFGGQRHVADIKVDPSTANGTIGLQMGYTEGASQSGMSFGAQRHITDSH</sequence>
<dbReference type="Gene3D" id="1.10.418.10">
    <property type="entry name" value="Calponin-like domain"/>
    <property type="match status" value="1"/>
</dbReference>
<keyword evidence="4 6" id="KW-0009">Actin-binding</keyword>
<evidence type="ECO:0000313" key="9">
    <source>
        <dbReference type="Proteomes" id="UP001626550"/>
    </source>
</evidence>
<dbReference type="PRINTS" id="PR00889">
    <property type="entry name" value="CALPONIN"/>
</dbReference>
<comment type="similarity">
    <text evidence="1 6">Belongs to the calponin family.</text>
</comment>
<dbReference type="PROSITE" id="PS50021">
    <property type="entry name" value="CH"/>
    <property type="match status" value="1"/>
</dbReference>
<gene>
    <name evidence="8" type="primary">CNN3_1</name>
    <name evidence="8" type="ORF">Ciccas_006744</name>
</gene>
<dbReference type="Proteomes" id="UP001626550">
    <property type="component" value="Unassembled WGS sequence"/>
</dbReference>
<dbReference type="SUPFAM" id="SSF47576">
    <property type="entry name" value="Calponin-homology domain, CH-domain"/>
    <property type="match status" value="1"/>
</dbReference>
<protein>
    <recommendedName>
        <fullName evidence="6">Calponin</fullName>
    </recommendedName>
</protein>
<dbReference type="InterPro" id="IPR003096">
    <property type="entry name" value="SM22_calponin"/>
</dbReference>